<keyword evidence="2" id="KW-1185">Reference proteome</keyword>
<evidence type="ECO:0000313" key="2">
    <source>
        <dbReference type="Proteomes" id="UP000284416"/>
    </source>
</evidence>
<dbReference type="Proteomes" id="UP000284416">
    <property type="component" value="Unassembled WGS sequence"/>
</dbReference>
<comment type="caution">
    <text evidence="1">The sequence shown here is derived from an EMBL/GenBank/DDBJ whole genome shotgun (WGS) entry which is preliminary data.</text>
</comment>
<reference evidence="1 2" key="1">
    <citation type="journal article" date="2017" name="Int. J. Syst. Evol. Microbiol.">
        <title>Bacillus notoginsengisoli sp. nov., a novel bacterium isolated from the rhizosphere of Panax notoginseng.</title>
        <authorList>
            <person name="Zhang M.Y."/>
            <person name="Cheng J."/>
            <person name="Cai Y."/>
            <person name="Zhang T.Y."/>
            <person name="Wu Y.Y."/>
            <person name="Manikprabhu D."/>
            <person name="Li W.J."/>
            <person name="Zhang Y.X."/>
        </authorList>
    </citation>
    <scope>NUCLEOTIDE SEQUENCE [LARGE SCALE GENOMIC DNA]</scope>
    <source>
        <strain evidence="1 2">JCM 30743</strain>
    </source>
</reference>
<organism evidence="1 2">
    <name type="scientific">Neobacillus notoginsengisoli</name>
    <dbReference type="NCBI Taxonomy" id="1578198"/>
    <lineage>
        <taxon>Bacteria</taxon>
        <taxon>Bacillati</taxon>
        <taxon>Bacillota</taxon>
        <taxon>Bacilli</taxon>
        <taxon>Bacillales</taxon>
        <taxon>Bacillaceae</taxon>
        <taxon>Neobacillus</taxon>
    </lineage>
</organism>
<dbReference type="AlphaFoldDB" id="A0A417YQZ6"/>
<gene>
    <name evidence="1" type="ORF">D1B31_16075</name>
</gene>
<accession>A0A417YQZ6</accession>
<evidence type="ECO:0000313" key="1">
    <source>
        <dbReference type="EMBL" id="RHW37284.1"/>
    </source>
</evidence>
<dbReference type="EMBL" id="QWEG01000010">
    <property type="protein sequence ID" value="RHW37284.1"/>
    <property type="molecule type" value="Genomic_DNA"/>
</dbReference>
<sequence>MKGHPAGGMACSHLWKLVFSKGGVVHKNRKGFILSQKRFINLKKWYILSQLRSIPPQIAKLKSVSQKPSPFPPTTIHKMFTIIKTFLQETACSLEKYNFIQHKGVNPI</sequence>
<protein>
    <submittedName>
        <fullName evidence="1">Uncharacterized protein</fullName>
    </submittedName>
</protein>
<proteinExistence type="predicted"/>
<name>A0A417YQZ6_9BACI</name>